<dbReference type="PROSITE" id="PS00678">
    <property type="entry name" value="WD_REPEATS_1"/>
    <property type="match status" value="1"/>
</dbReference>
<evidence type="ECO:0000256" key="4">
    <source>
        <dbReference type="ARBA" id="ARBA00022737"/>
    </source>
</evidence>
<accession>A0A8J4WIG5</accession>
<dbReference type="GO" id="GO:0005634">
    <property type="term" value="C:nucleus"/>
    <property type="evidence" value="ECO:0007669"/>
    <property type="project" value="UniProtKB-SubCell"/>
</dbReference>
<dbReference type="AlphaFoldDB" id="A0A8J4WIG5"/>
<dbReference type="Proteomes" id="UP000748531">
    <property type="component" value="Unassembled WGS sequence"/>
</dbReference>
<dbReference type="PROSITE" id="PS50082">
    <property type="entry name" value="WD_REPEATS_2"/>
    <property type="match status" value="1"/>
</dbReference>
<dbReference type="Gene3D" id="2.130.10.10">
    <property type="entry name" value="YVTN repeat-like/Quinoprotein amine dehydrogenase"/>
    <property type="match status" value="1"/>
</dbReference>
<dbReference type="SUPFAM" id="SSF50978">
    <property type="entry name" value="WD40 repeat-like"/>
    <property type="match status" value="1"/>
</dbReference>
<reference evidence="7" key="1">
    <citation type="submission" date="2019-05" db="EMBL/GenBank/DDBJ databases">
        <title>Annotation for the trematode Paragonimus heterotremus.</title>
        <authorList>
            <person name="Choi Y.-J."/>
        </authorList>
    </citation>
    <scope>NUCLEOTIDE SEQUENCE</scope>
    <source>
        <strain evidence="7">LC</strain>
    </source>
</reference>
<feature type="non-terminal residue" evidence="7">
    <location>
        <position position="1"/>
    </location>
</feature>
<sequence length="423" mass="47417">AVFLAFCWYHNLYVDETCFRPTVQRFALALKTALFGASSRFNTASYAVRTQLVGRLVQYIIFMRSVFSSLKDIPCSDAVSHCISPSGKYACLTDTSKKTVLLTPESGILTPLGFTYLPRCASCMCFSPDEKYVVFGERSGNVYKMAVSDFTGLVVSDDCTLIATCDRDEKIRISRFSQPFVIEAFCLGHESFITQLLFCPRSHYLISAGGDSFLRLWEAQTGHELATFQLSFPECAVTSDCATDPAVVVSRLVCPVANLCVGCSSSHPVLFAIPFQISDKGTCWGSMTHVVTPSRRPLLDLAVCCPEGEGTHRLLLIGLSVDTAPKFITWSLSGLSTDNKVPPTIDWQQLNVVSYIPEDILELPDPNPRLEFLKSLQKTNHDRSMIESYEENKPIHHQKVLDRRLRHQQKRQLRKRLKRTIDT</sequence>
<dbReference type="GO" id="GO:0006400">
    <property type="term" value="P:tRNA modification"/>
    <property type="evidence" value="ECO:0007669"/>
    <property type="project" value="TreeGrafter"/>
</dbReference>
<keyword evidence="4" id="KW-0677">Repeat</keyword>
<dbReference type="GO" id="GO:0043527">
    <property type="term" value="C:tRNA methyltransferase complex"/>
    <property type="evidence" value="ECO:0007669"/>
    <property type="project" value="TreeGrafter"/>
</dbReference>
<dbReference type="PANTHER" id="PTHR16288:SF0">
    <property type="entry name" value="TRNA (GUANINE-N(7)-)-METHYLTRANSFERASE NON-CATALYTIC SUBUNIT WDR4"/>
    <property type="match status" value="1"/>
</dbReference>
<dbReference type="EMBL" id="LUCH01002614">
    <property type="protein sequence ID" value="KAF5401229.1"/>
    <property type="molecule type" value="Genomic_DNA"/>
</dbReference>
<evidence type="ECO:0000256" key="3">
    <source>
        <dbReference type="ARBA" id="ARBA00022694"/>
    </source>
</evidence>
<dbReference type="GO" id="GO:0036265">
    <property type="term" value="P:RNA (guanine-N7)-methylation"/>
    <property type="evidence" value="ECO:0007669"/>
    <property type="project" value="InterPro"/>
</dbReference>
<evidence type="ECO:0000256" key="6">
    <source>
        <dbReference type="PROSITE-ProRule" id="PRU00221"/>
    </source>
</evidence>
<evidence type="ECO:0000313" key="8">
    <source>
        <dbReference type="Proteomes" id="UP000748531"/>
    </source>
</evidence>
<keyword evidence="2 6" id="KW-0853">WD repeat</keyword>
<name>A0A8J4WIG5_9TREM</name>
<keyword evidence="8" id="KW-1185">Reference proteome</keyword>
<dbReference type="InterPro" id="IPR015943">
    <property type="entry name" value="WD40/YVTN_repeat-like_dom_sf"/>
</dbReference>
<gene>
    <name evidence="7" type="ORF">PHET_04831</name>
</gene>
<comment type="caution">
    <text evidence="7">The sequence shown here is derived from an EMBL/GenBank/DDBJ whole genome shotgun (WGS) entry which is preliminary data.</text>
</comment>
<dbReference type="InterPro" id="IPR001680">
    <property type="entry name" value="WD40_rpt"/>
</dbReference>
<evidence type="ECO:0000256" key="1">
    <source>
        <dbReference type="ARBA" id="ARBA00004123"/>
    </source>
</evidence>
<evidence type="ECO:0000256" key="5">
    <source>
        <dbReference type="ARBA" id="ARBA00023242"/>
    </source>
</evidence>
<dbReference type="InterPro" id="IPR019775">
    <property type="entry name" value="WD40_repeat_CS"/>
</dbReference>
<protein>
    <submittedName>
        <fullName evidence="7">tRNA (Guanine-N(7)-)-methyltransferase non-catalytic subunit</fullName>
    </submittedName>
</protein>
<dbReference type="InterPro" id="IPR028884">
    <property type="entry name" value="Trm82"/>
</dbReference>
<organism evidence="7 8">
    <name type="scientific">Paragonimus heterotremus</name>
    <dbReference type="NCBI Taxonomy" id="100268"/>
    <lineage>
        <taxon>Eukaryota</taxon>
        <taxon>Metazoa</taxon>
        <taxon>Spiralia</taxon>
        <taxon>Lophotrochozoa</taxon>
        <taxon>Platyhelminthes</taxon>
        <taxon>Trematoda</taxon>
        <taxon>Digenea</taxon>
        <taxon>Plagiorchiida</taxon>
        <taxon>Troglotremata</taxon>
        <taxon>Troglotrematidae</taxon>
        <taxon>Paragonimus</taxon>
    </lineage>
</organism>
<evidence type="ECO:0000256" key="2">
    <source>
        <dbReference type="ARBA" id="ARBA00022574"/>
    </source>
</evidence>
<keyword evidence="3" id="KW-0819">tRNA processing</keyword>
<dbReference type="GO" id="GO:0005829">
    <property type="term" value="C:cytosol"/>
    <property type="evidence" value="ECO:0007669"/>
    <property type="project" value="TreeGrafter"/>
</dbReference>
<dbReference type="PROSITE" id="PS50294">
    <property type="entry name" value="WD_REPEATS_REGION"/>
    <property type="match status" value="1"/>
</dbReference>
<dbReference type="PANTHER" id="PTHR16288">
    <property type="entry name" value="WD40 REPEAT PROTEIN 4"/>
    <property type="match status" value="1"/>
</dbReference>
<comment type="subcellular location">
    <subcellularLocation>
        <location evidence="1">Nucleus</location>
    </subcellularLocation>
</comment>
<evidence type="ECO:0000313" key="7">
    <source>
        <dbReference type="EMBL" id="KAF5401229.1"/>
    </source>
</evidence>
<dbReference type="OrthoDB" id="371245at2759"/>
<proteinExistence type="predicted"/>
<dbReference type="SMART" id="SM00320">
    <property type="entry name" value="WD40"/>
    <property type="match status" value="2"/>
</dbReference>
<feature type="repeat" description="WD" evidence="6">
    <location>
        <begin position="186"/>
        <end position="227"/>
    </location>
</feature>
<keyword evidence="5" id="KW-0539">Nucleus</keyword>
<dbReference type="InterPro" id="IPR036322">
    <property type="entry name" value="WD40_repeat_dom_sf"/>
</dbReference>
<dbReference type="Pfam" id="PF00400">
    <property type="entry name" value="WD40"/>
    <property type="match status" value="1"/>
</dbReference>